<reference evidence="1" key="2">
    <citation type="submission" date="2022-06" db="UniProtKB">
        <authorList>
            <consortium name="EnsemblMetazoa"/>
        </authorList>
    </citation>
    <scope>IDENTIFICATION</scope>
    <source>
        <strain evidence="1">PS312</strain>
    </source>
</reference>
<accession>A0A2A6B8S7</accession>
<keyword evidence="2" id="KW-1185">Reference proteome</keyword>
<protein>
    <submittedName>
        <fullName evidence="1">Uncharacterized protein</fullName>
    </submittedName>
</protein>
<dbReference type="Proteomes" id="UP000005239">
    <property type="component" value="Unassembled WGS sequence"/>
</dbReference>
<evidence type="ECO:0000313" key="1">
    <source>
        <dbReference type="EnsemblMetazoa" id="PPA10186.1"/>
    </source>
</evidence>
<sequence>MDITLESGLRIVRDAMEHLRVANLTLSGLKRIDSDSASIILDIIRNTKNTMEWLSLQDEGSSILMNNFRVVQPLLAEASALIPRVDFVLRDKKLRYERLHWEQIHNSLKMRNSKILIFEALGSRTVRFESVN</sequence>
<accession>A0A8R1U970</accession>
<reference evidence="2" key="1">
    <citation type="journal article" date="2008" name="Nat. Genet.">
        <title>The Pristionchus pacificus genome provides a unique perspective on nematode lifestyle and parasitism.</title>
        <authorList>
            <person name="Dieterich C."/>
            <person name="Clifton S.W."/>
            <person name="Schuster L.N."/>
            <person name="Chinwalla A."/>
            <person name="Delehaunty K."/>
            <person name="Dinkelacker I."/>
            <person name="Fulton L."/>
            <person name="Fulton R."/>
            <person name="Godfrey J."/>
            <person name="Minx P."/>
            <person name="Mitreva M."/>
            <person name="Roeseler W."/>
            <person name="Tian H."/>
            <person name="Witte H."/>
            <person name="Yang S.P."/>
            <person name="Wilson R.K."/>
            <person name="Sommer R.J."/>
        </authorList>
    </citation>
    <scope>NUCLEOTIDE SEQUENCE [LARGE SCALE GENOMIC DNA]</scope>
    <source>
        <strain evidence="2">PS312</strain>
    </source>
</reference>
<proteinExistence type="predicted"/>
<dbReference type="AlphaFoldDB" id="A0A2A6B8S7"/>
<name>A0A2A6B8S7_PRIPA</name>
<organism evidence="1 2">
    <name type="scientific">Pristionchus pacificus</name>
    <name type="common">Parasitic nematode worm</name>
    <dbReference type="NCBI Taxonomy" id="54126"/>
    <lineage>
        <taxon>Eukaryota</taxon>
        <taxon>Metazoa</taxon>
        <taxon>Ecdysozoa</taxon>
        <taxon>Nematoda</taxon>
        <taxon>Chromadorea</taxon>
        <taxon>Rhabditida</taxon>
        <taxon>Rhabditina</taxon>
        <taxon>Diplogasteromorpha</taxon>
        <taxon>Diplogasteroidea</taxon>
        <taxon>Neodiplogasteridae</taxon>
        <taxon>Pristionchus</taxon>
    </lineage>
</organism>
<evidence type="ECO:0000313" key="2">
    <source>
        <dbReference type="Proteomes" id="UP000005239"/>
    </source>
</evidence>
<gene>
    <name evidence="1" type="primary">WBGene00099740</name>
</gene>
<dbReference type="EnsemblMetazoa" id="PPA10186.1">
    <property type="protein sequence ID" value="PPA10186.1"/>
    <property type="gene ID" value="WBGene00099740"/>
</dbReference>